<dbReference type="HOGENOM" id="CLU_970650_0_0_1"/>
<dbReference type="PhylomeDB" id="E9HBE1"/>
<organism evidence="1 2">
    <name type="scientific">Daphnia pulex</name>
    <name type="common">Water flea</name>
    <dbReference type="NCBI Taxonomy" id="6669"/>
    <lineage>
        <taxon>Eukaryota</taxon>
        <taxon>Metazoa</taxon>
        <taxon>Ecdysozoa</taxon>
        <taxon>Arthropoda</taxon>
        <taxon>Crustacea</taxon>
        <taxon>Branchiopoda</taxon>
        <taxon>Diplostraca</taxon>
        <taxon>Cladocera</taxon>
        <taxon>Anomopoda</taxon>
        <taxon>Daphniidae</taxon>
        <taxon>Daphnia</taxon>
    </lineage>
</organism>
<reference evidence="1 2" key="1">
    <citation type="journal article" date="2011" name="Science">
        <title>The ecoresponsive genome of Daphnia pulex.</title>
        <authorList>
            <person name="Colbourne J.K."/>
            <person name="Pfrender M.E."/>
            <person name="Gilbert D."/>
            <person name="Thomas W.K."/>
            <person name="Tucker A."/>
            <person name="Oakley T.H."/>
            <person name="Tokishita S."/>
            <person name="Aerts A."/>
            <person name="Arnold G.J."/>
            <person name="Basu M.K."/>
            <person name="Bauer D.J."/>
            <person name="Caceres C.E."/>
            <person name="Carmel L."/>
            <person name="Casola C."/>
            <person name="Choi J.H."/>
            <person name="Detter J.C."/>
            <person name="Dong Q."/>
            <person name="Dusheyko S."/>
            <person name="Eads B.D."/>
            <person name="Frohlich T."/>
            <person name="Geiler-Samerotte K.A."/>
            <person name="Gerlach D."/>
            <person name="Hatcher P."/>
            <person name="Jogdeo S."/>
            <person name="Krijgsveld J."/>
            <person name="Kriventseva E.V."/>
            <person name="Kultz D."/>
            <person name="Laforsch C."/>
            <person name="Lindquist E."/>
            <person name="Lopez J."/>
            <person name="Manak J.R."/>
            <person name="Muller J."/>
            <person name="Pangilinan J."/>
            <person name="Patwardhan R.P."/>
            <person name="Pitluck S."/>
            <person name="Pritham E.J."/>
            <person name="Rechtsteiner A."/>
            <person name="Rho M."/>
            <person name="Rogozin I.B."/>
            <person name="Sakarya O."/>
            <person name="Salamov A."/>
            <person name="Schaack S."/>
            <person name="Shapiro H."/>
            <person name="Shiga Y."/>
            <person name="Skalitzky C."/>
            <person name="Smith Z."/>
            <person name="Souvorov A."/>
            <person name="Sung W."/>
            <person name="Tang Z."/>
            <person name="Tsuchiya D."/>
            <person name="Tu H."/>
            <person name="Vos H."/>
            <person name="Wang M."/>
            <person name="Wolf Y.I."/>
            <person name="Yamagata H."/>
            <person name="Yamada T."/>
            <person name="Ye Y."/>
            <person name="Shaw J.R."/>
            <person name="Andrews J."/>
            <person name="Crease T.J."/>
            <person name="Tang H."/>
            <person name="Lucas S.M."/>
            <person name="Robertson H.M."/>
            <person name="Bork P."/>
            <person name="Koonin E.V."/>
            <person name="Zdobnov E.M."/>
            <person name="Grigoriev I.V."/>
            <person name="Lynch M."/>
            <person name="Boore J.L."/>
        </authorList>
    </citation>
    <scope>NUCLEOTIDE SEQUENCE [LARGE SCALE GENOMIC DNA]</scope>
</reference>
<dbReference type="Proteomes" id="UP000000305">
    <property type="component" value="Unassembled WGS sequence"/>
</dbReference>
<dbReference type="KEGG" id="dpx:DAPPUDRAFT_112251"/>
<sequence>MHVENLNLPSCNFLHGGNEKYWIVDDPCPRSRVVILGVPIQHSQVEEENEKHSTNYEETMYLPLCAGLPKPRYSLCYSLDTETPSLLQLFQARTGSLVEIIDVKLQYSGVSVDEDSIYEIPHELGGSKAYENMRYHHLDRNSSSIISSSIFVRQIRPFPPKAPKSRHSRNLEKAVHEIENVSKQTVVAATHKIYLSTSWETSKLIAGDANVCDIIMLEGDKANTDGNGPIFIFSRDRVKTRATADENAVVKEDSTVPMTFAWNHPVARDSEETEFRAKVFQLAISWT</sequence>
<keyword evidence="2" id="KW-1185">Reference proteome</keyword>
<gene>
    <name evidence="1" type="ORF">DAPPUDRAFT_112251</name>
</gene>
<name>E9HBE1_DAPPU</name>
<accession>E9HBE1</accession>
<protein>
    <submittedName>
        <fullName evidence="1">Uncharacterized protein</fullName>
    </submittedName>
</protein>
<evidence type="ECO:0000313" key="1">
    <source>
        <dbReference type="EMBL" id="EFX70960.1"/>
    </source>
</evidence>
<evidence type="ECO:0000313" key="2">
    <source>
        <dbReference type="Proteomes" id="UP000000305"/>
    </source>
</evidence>
<dbReference type="InParanoid" id="E9HBE1"/>
<proteinExistence type="predicted"/>
<dbReference type="EMBL" id="GL732615">
    <property type="protein sequence ID" value="EFX70960.1"/>
    <property type="molecule type" value="Genomic_DNA"/>
</dbReference>
<dbReference type="AlphaFoldDB" id="E9HBE1"/>